<dbReference type="InterPro" id="IPR011701">
    <property type="entry name" value="MFS"/>
</dbReference>
<dbReference type="EMBL" id="JWSZ01000001">
    <property type="protein sequence ID" value="KIC59961.1"/>
    <property type="molecule type" value="Genomic_DNA"/>
</dbReference>
<gene>
    <name evidence="9" type="ORF">RM52_00640</name>
</gene>
<feature type="transmembrane region" description="Helical" evidence="7">
    <location>
        <begin position="299"/>
        <end position="318"/>
    </location>
</feature>
<evidence type="ECO:0000259" key="8">
    <source>
        <dbReference type="PROSITE" id="PS50850"/>
    </source>
</evidence>
<feature type="transmembrane region" description="Helical" evidence="7">
    <location>
        <begin position="383"/>
        <end position="403"/>
    </location>
</feature>
<evidence type="ECO:0000256" key="3">
    <source>
        <dbReference type="ARBA" id="ARBA00022475"/>
    </source>
</evidence>
<dbReference type="SUPFAM" id="SSF103473">
    <property type="entry name" value="MFS general substrate transporter"/>
    <property type="match status" value="1"/>
</dbReference>
<feature type="transmembrane region" description="Helical" evidence="7">
    <location>
        <begin position="57"/>
        <end position="76"/>
    </location>
</feature>
<comment type="caution">
    <text evidence="9">The sequence shown here is derived from an EMBL/GenBank/DDBJ whole genome shotgun (WGS) entry which is preliminary data.</text>
</comment>
<evidence type="ECO:0000313" key="10">
    <source>
        <dbReference type="Proteomes" id="UP000031202"/>
    </source>
</evidence>
<dbReference type="GO" id="GO:0005886">
    <property type="term" value="C:plasma membrane"/>
    <property type="evidence" value="ECO:0007669"/>
    <property type="project" value="UniProtKB-SubCell"/>
</dbReference>
<feature type="transmembrane region" description="Helical" evidence="7">
    <location>
        <begin position="119"/>
        <end position="136"/>
    </location>
</feature>
<feature type="transmembrane region" description="Helical" evidence="7">
    <location>
        <begin position="231"/>
        <end position="256"/>
    </location>
</feature>
<keyword evidence="2" id="KW-0813">Transport</keyword>
<reference evidence="9 10" key="1">
    <citation type="submission" date="2014-12" db="EMBL/GenBank/DDBJ databases">
        <title>Genome sequencing of Microbacterium hominis TPW29.</title>
        <authorList>
            <person name="Tan P.W."/>
            <person name="Chan K.-G."/>
        </authorList>
    </citation>
    <scope>NUCLEOTIDE SEQUENCE [LARGE SCALE GENOMIC DNA]</scope>
    <source>
        <strain evidence="9 10">TPW29</strain>
    </source>
</reference>
<dbReference type="PROSITE" id="PS50850">
    <property type="entry name" value="MFS"/>
    <property type="match status" value="1"/>
</dbReference>
<dbReference type="PROSITE" id="PS00216">
    <property type="entry name" value="SUGAR_TRANSPORT_1"/>
    <property type="match status" value="1"/>
</dbReference>
<evidence type="ECO:0000313" key="9">
    <source>
        <dbReference type="EMBL" id="KIC59961.1"/>
    </source>
</evidence>
<feature type="transmembrane region" description="Helical" evidence="7">
    <location>
        <begin position="184"/>
        <end position="204"/>
    </location>
</feature>
<evidence type="ECO:0000256" key="4">
    <source>
        <dbReference type="ARBA" id="ARBA00022692"/>
    </source>
</evidence>
<feature type="transmembrane region" description="Helical" evidence="7">
    <location>
        <begin position="324"/>
        <end position="344"/>
    </location>
</feature>
<evidence type="ECO:0000256" key="1">
    <source>
        <dbReference type="ARBA" id="ARBA00004651"/>
    </source>
</evidence>
<dbReference type="InterPro" id="IPR050171">
    <property type="entry name" value="MFS_Transporters"/>
</dbReference>
<sequence>MSVATSSLPIPVTGARRRARVAPWLRVSAAVFAVAWGGNEFTPLLVTYRLEQHLSALTVNLLLGAYVLGIVPALLIGGPLSDRFGRRALALPAPVLALTGSAVLAAGGGSAAQLFTGRVFSGLALGLVMAVGTAWIKELSAAPFDTGADAGAGARRAALVLTVGFALGAAVAAAIAQSGTAPEVLPYLVNVLLCALALALMWSAPETRTRSAHPGRLRDDLRIPAATHRRFVFVVAPLAPWVFGTAASAYAILPVLFSAQVPGVEVGFAGLLCLIALGCGVTAQSLVRRIDRAGSARTIIASFTATAVGLALAATAALSMSLAVAIIAAAALGTAYGFLLVTGLQEVQRIAGPDDLAGLTAVYYSLSYLGFFVPAALASLSPVIGYPLLFGAGTLFALVNLVATSAAHRRC</sequence>
<dbReference type="Pfam" id="PF07690">
    <property type="entry name" value="MFS_1"/>
    <property type="match status" value="1"/>
</dbReference>
<feature type="transmembrane region" description="Helical" evidence="7">
    <location>
        <begin position="21"/>
        <end position="37"/>
    </location>
</feature>
<feature type="domain" description="Major facilitator superfamily (MFS) profile" evidence="8">
    <location>
        <begin position="23"/>
        <end position="409"/>
    </location>
</feature>
<feature type="transmembrane region" description="Helical" evidence="7">
    <location>
        <begin position="88"/>
        <end position="107"/>
    </location>
</feature>
<dbReference type="PANTHER" id="PTHR23517">
    <property type="entry name" value="RESISTANCE PROTEIN MDTM, PUTATIVE-RELATED-RELATED"/>
    <property type="match status" value="1"/>
</dbReference>
<feature type="transmembrane region" description="Helical" evidence="7">
    <location>
        <begin position="356"/>
        <end position="377"/>
    </location>
</feature>
<organism evidence="9 10">
    <name type="scientific">Microbacterium hominis</name>
    <dbReference type="NCBI Taxonomy" id="162426"/>
    <lineage>
        <taxon>Bacteria</taxon>
        <taxon>Bacillati</taxon>
        <taxon>Actinomycetota</taxon>
        <taxon>Actinomycetes</taxon>
        <taxon>Micrococcales</taxon>
        <taxon>Microbacteriaceae</taxon>
        <taxon>Microbacterium</taxon>
    </lineage>
</organism>
<proteinExistence type="predicted"/>
<evidence type="ECO:0000256" key="7">
    <source>
        <dbReference type="SAM" id="Phobius"/>
    </source>
</evidence>
<dbReference type="InterPro" id="IPR005829">
    <property type="entry name" value="Sugar_transporter_CS"/>
</dbReference>
<dbReference type="InterPro" id="IPR020846">
    <property type="entry name" value="MFS_dom"/>
</dbReference>
<keyword evidence="5 7" id="KW-1133">Transmembrane helix</keyword>
<name>A0A0B4CZY3_9MICO</name>
<dbReference type="AlphaFoldDB" id="A0A0B4CZY3"/>
<dbReference type="RefSeq" id="WP_039411592.1">
    <property type="nucleotide sequence ID" value="NZ_JWSZ01000001.1"/>
</dbReference>
<accession>A0A0B4CZY3</accession>
<feature type="transmembrane region" description="Helical" evidence="7">
    <location>
        <begin position="268"/>
        <end position="287"/>
    </location>
</feature>
<comment type="subcellular location">
    <subcellularLocation>
        <location evidence="1">Cell membrane</location>
        <topology evidence="1">Multi-pass membrane protein</topology>
    </subcellularLocation>
</comment>
<feature type="transmembrane region" description="Helical" evidence="7">
    <location>
        <begin position="157"/>
        <end position="178"/>
    </location>
</feature>
<keyword evidence="3" id="KW-1003">Cell membrane</keyword>
<dbReference type="InterPro" id="IPR036259">
    <property type="entry name" value="MFS_trans_sf"/>
</dbReference>
<evidence type="ECO:0000256" key="2">
    <source>
        <dbReference type="ARBA" id="ARBA00022448"/>
    </source>
</evidence>
<dbReference type="Proteomes" id="UP000031202">
    <property type="component" value="Unassembled WGS sequence"/>
</dbReference>
<dbReference type="PANTHER" id="PTHR23517:SF3">
    <property type="entry name" value="INTEGRAL MEMBRANE TRANSPORT PROTEIN"/>
    <property type="match status" value="1"/>
</dbReference>
<keyword evidence="4 7" id="KW-0812">Transmembrane</keyword>
<evidence type="ECO:0000256" key="5">
    <source>
        <dbReference type="ARBA" id="ARBA00022989"/>
    </source>
</evidence>
<dbReference type="GO" id="GO:0022857">
    <property type="term" value="F:transmembrane transporter activity"/>
    <property type="evidence" value="ECO:0007669"/>
    <property type="project" value="InterPro"/>
</dbReference>
<keyword evidence="6 7" id="KW-0472">Membrane</keyword>
<evidence type="ECO:0000256" key="6">
    <source>
        <dbReference type="ARBA" id="ARBA00023136"/>
    </source>
</evidence>
<protein>
    <submittedName>
        <fullName evidence="9">MFS transporter permease</fullName>
    </submittedName>
</protein>
<dbReference type="Gene3D" id="1.20.1250.20">
    <property type="entry name" value="MFS general substrate transporter like domains"/>
    <property type="match status" value="1"/>
</dbReference>